<protein>
    <recommendedName>
        <fullName evidence="1">HTH psq-type domain-containing protein</fullName>
    </recommendedName>
</protein>
<comment type="caution">
    <text evidence="2">The sequence shown here is derived from an EMBL/GenBank/DDBJ whole genome shotgun (WGS) entry which is preliminary data.</text>
</comment>
<name>A0AA39WKD6_9PEZI</name>
<organism evidence="2 3">
    <name type="scientific">Immersiella caudata</name>
    <dbReference type="NCBI Taxonomy" id="314043"/>
    <lineage>
        <taxon>Eukaryota</taxon>
        <taxon>Fungi</taxon>
        <taxon>Dikarya</taxon>
        <taxon>Ascomycota</taxon>
        <taxon>Pezizomycotina</taxon>
        <taxon>Sordariomycetes</taxon>
        <taxon>Sordariomycetidae</taxon>
        <taxon>Sordariales</taxon>
        <taxon>Lasiosphaeriaceae</taxon>
        <taxon>Immersiella</taxon>
    </lineage>
</organism>
<evidence type="ECO:0000313" key="2">
    <source>
        <dbReference type="EMBL" id="KAK0617020.1"/>
    </source>
</evidence>
<proteinExistence type="predicted"/>
<evidence type="ECO:0000313" key="3">
    <source>
        <dbReference type="Proteomes" id="UP001175000"/>
    </source>
</evidence>
<dbReference type="GO" id="GO:0003677">
    <property type="term" value="F:DNA binding"/>
    <property type="evidence" value="ECO:0007669"/>
    <property type="project" value="InterPro"/>
</dbReference>
<keyword evidence="3" id="KW-1185">Reference proteome</keyword>
<dbReference type="Pfam" id="PF05225">
    <property type="entry name" value="HTH_psq"/>
    <property type="match status" value="1"/>
</dbReference>
<reference evidence="2" key="1">
    <citation type="submission" date="2023-06" db="EMBL/GenBank/DDBJ databases">
        <title>Genome-scale phylogeny and comparative genomics of the fungal order Sordariales.</title>
        <authorList>
            <consortium name="Lawrence Berkeley National Laboratory"/>
            <person name="Hensen N."/>
            <person name="Bonometti L."/>
            <person name="Westerberg I."/>
            <person name="Brannstrom I.O."/>
            <person name="Guillou S."/>
            <person name="Cros-Aarteil S."/>
            <person name="Calhoun S."/>
            <person name="Haridas S."/>
            <person name="Kuo A."/>
            <person name="Mondo S."/>
            <person name="Pangilinan J."/>
            <person name="Riley R."/>
            <person name="Labutti K."/>
            <person name="Andreopoulos B."/>
            <person name="Lipzen A."/>
            <person name="Chen C."/>
            <person name="Yanf M."/>
            <person name="Daum C."/>
            <person name="Ng V."/>
            <person name="Clum A."/>
            <person name="Steindorff A."/>
            <person name="Ohm R."/>
            <person name="Martin F."/>
            <person name="Silar P."/>
            <person name="Natvig D."/>
            <person name="Lalanne C."/>
            <person name="Gautier V."/>
            <person name="Ament-Velasquez S.L."/>
            <person name="Kruys A."/>
            <person name="Hutchinson M.I."/>
            <person name="Powell A.J."/>
            <person name="Barry K."/>
            <person name="Miller A.N."/>
            <person name="Grigoriev I.V."/>
            <person name="Debuchy R."/>
            <person name="Gladieux P."/>
            <person name="Thoren M.H."/>
            <person name="Johannesson H."/>
        </authorList>
    </citation>
    <scope>NUCLEOTIDE SEQUENCE</scope>
    <source>
        <strain evidence="2">CBS 606.72</strain>
    </source>
</reference>
<dbReference type="Proteomes" id="UP001175000">
    <property type="component" value="Unassembled WGS sequence"/>
</dbReference>
<sequence>MDSFRQAIQEREAAWRLKAKEESRKTWQPALDEATEEFVAGLRALTVQHSDKLGIIGQALLKGSGDETFTADLVLDEMEVAAARATKHLEGFLQTSLTTLGSDRQLVTLSRSAVQTPDDFKEAVAPVDQGEAEHRRHNPSVLPTSTQLQGQPALFTPQAAFNSFNSWRLPDVQVVPSAPKAVETPTGLNRADAETASIREQNIASALREFGQGGGPLTTAARKSNAPFDTVWARLNKAKKSLSGSDGVGNPESEVVDAVVLAISKLFNASPRTPTAPKTSAKRHYGLAYQRDLRSALRDVRRGMSQNAAAEKWGVSKWTIKNHVKREKAPTTPKSESSKALEILKTRKTTKSPKEPRPTGAIPSYPVGGTVSFLQMSAVQHFQVASKHQRHKCHDYETLRVYSDYEIVTTRL</sequence>
<dbReference type="InterPro" id="IPR007889">
    <property type="entry name" value="HTH_Psq"/>
</dbReference>
<accession>A0AA39WKD6</accession>
<feature type="domain" description="HTH psq-type" evidence="1">
    <location>
        <begin position="293"/>
        <end position="326"/>
    </location>
</feature>
<gene>
    <name evidence="2" type="ORF">B0T14DRAFT_568575</name>
</gene>
<dbReference type="Gene3D" id="1.10.10.60">
    <property type="entry name" value="Homeodomain-like"/>
    <property type="match status" value="1"/>
</dbReference>
<evidence type="ECO:0000259" key="1">
    <source>
        <dbReference type="Pfam" id="PF05225"/>
    </source>
</evidence>
<dbReference type="EMBL" id="JAULSU010000005">
    <property type="protein sequence ID" value="KAK0617020.1"/>
    <property type="molecule type" value="Genomic_DNA"/>
</dbReference>
<dbReference type="AlphaFoldDB" id="A0AA39WKD6"/>